<proteinExistence type="predicted"/>
<sequence>MDRLSIVWEWHDGSYDRAQFTRQPSGWRVTGRHGDTRYMIGLDNGFTCQSLEVTSDAAGLTLNRTSAGWFETNTGLVPNSAKAVDLDLGWTAVTNTFPIKRLMQKAQDESTFDVLMISGPDLGMRVVEQTYKRWEDGWVYANVSSGFTADLTVDKSGLVTDYPGLCSRKDLS</sequence>
<dbReference type="Proteomes" id="UP000565745">
    <property type="component" value="Unassembled WGS sequence"/>
</dbReference>
<dbReference type="Pfam" id="PF06475">
    <property type="entry name" value="Glycolipid_bind"/>
    <property type="match status" value="1"/>
</dbReference>
<organism evidence="1 2">
    <name type="scientific">Sulfitobacter noctilucicola</name>
    <dbReference type="NCBI Taxonomy" id="1342301"/>
    <lineage>
        <taxon>Bacteria</taxon>
        <taxon>Pseudomonadati</taxon>
        <taxon>Pseudomonadota</taxon>
        <taxon>Alphaproteobacteria</taxon>
        <taxon>Rhodobacterales</taxon>
        <taxon>Roseobacteraceae</taxon>
        <taxon>Sulfitobacter</taxon>
    </lineage>
</organism>
<dbReference type="InterPro" id="IPR009467">
    <property type="entry name" value="Glycolipid-bd_prot_put"/>
</dbReference>
<evidence type="ECO:0000313" key="1">
    <source>
        <dbReference type="EMBL" id="MBB4173152.1"/>
    </source>
</evidence>
<keyword evidence="2" id="KW-1185">Reference proteome</keyword>
<protein>
    <submittedName>
        <fullName evidence="1">Uncharacterized protein</fullName>
    </submittedName>
</protein>
<dbReference type="RefSeq" id="WP_025054774.1">
    <property type="nucleotide sequence ID" value="NZ_JACIFU010000001.1"/>
</dbReference>
<evidence type="ECO:0000313" key="2">
    <source>
        <dbReference type="Proteomes" id="UP000565745"/>
    </source>
</evidence>
<dbReference type="OrthoDB" id="7347529at2"/>
<gene>
    <name evidence="1" type="ORF">GGR93_000913</name>
</gene>
<reference evidence="1 2" key="1">
    <citation type="submission" date="2020-08" db="EMBL/GenBank/DDBJ databases">
        <title>Genomic Encyclopedia of Type Strains, Phase IV (KMG-IV): sequencing the most valuable type-strain genomes for metagenomic binning, comparative biology and taxonomic classification.</title>
        <authorList>
            <person name="Goeker M."/>
        </authorList>
    </citation>
    <scope>NUCLEOTIDE SEQUENCE [LARGE SCALE GENOMIC DNA]</scope>
    <source>
        <strain evidence="1 2">DSM 101015</strain>
    </source>
</reference>
<dbReference type="AlphaFoldDB" id="A0A7W6Q4T7"/>
<dbReference type="EMBL" id="JACIFU010000001">
    <property type="protein sequence ID" value="MBB4173152.1"/>
    <property type="molecule type" value="Genomic_DNA"/>
</dbReference>
<name>A0A7W6Q4T7_9RHOB</name>
<accession>A0A7W6Q4T7</accession>
<dbReference type="SUPFAM" id="SSF159275">
    <property type="entry name" value="PA1994-like"/>
    <property type="match status" value="1"/>
</dbReference>
<comment type="caution">
    <text evidence="1">The sequence shown here is derived from an EMBL/GenBank/DDBJ whole genome shotgun (WGS) entry which is preliminary data.</text>
</comment>